<accession>A0A2P7S2R7</accession>
<dbReference type="OrthoDB" id="8020285at2"/>
<name>A0A2P7S2R7_9HYPH</name>
<evidence type="ECO:0000313" key="1">
    <source>
        <dbReference type="EMBL" id="PSJ56752.1"/>
    </source>
</evidence>
<dbReference type="AlphaFoldDB" id="A0A2P7S2R7"/>
<keyword evidence="2" id="KW-1185">Reference proteome</keyword>
<gene>
    <name evidence="1" type="ORF">C7I84_19810</name>
</gene>
<dbReference type="RefSeq" id="WP_106773946.1">
    <property type="nucleotide sequence ID" value="NZ_PXYK01000020.1"/>
</dbReference>
<dbReference type="EMBL" id="PXYK01000020">
    <property type="protein sequence ID" value="PSJ56752.1"/>
    <property type="molecule type" value="Genomic_DNA"/>
</dbReference>
<organism evidence="1 2">
    <name type="scientific">Kumtagia ephedrae</name>
    <dbReference type="NCBI Taxonomy" id="2116701"/>
    <lineage>
        <taxon>Bacteria</taxon>
        <taxon>Pseudomonadati</taxon>
        <taxon>Pseudomonadota</taxon>
        <taxon>Alphaproteobacteria</taxon>
        <taxon>Hyphomicrobiales</taxon>
        <taxon>Phyllobacteriaceae</taxon>
        <taxon>Kumtagia</taxon>
    </lineage>
</organism>
<dbReference type="Proteomes" id="UP000241229">
    <property type="component" value="Unassembled WGS sequence"/>
</dbReference>
<proteinExistence type="predicted"/>
<protein>
    <submittedName>
        <fullName evidence="1">Uncharacterized protein</fullName>
    </submittedName>
</protein>
<comment type="caution">
    <text evidence="1">The sequence shown here is derived from an EMBL/GenBank/DDBJ whole genome shotgun (WGS) entry which is preliminary data.</text>
</comment>
<sequence length="73" mass="8202">MKIVIEFYRTRWQDDARAILGREMDEAADVEGAIRIARSLSRTLSMPQRPDAVSIADIDGNEIYSGRLDAASF</sequence>
<evidence type="ECO:0000313" key="2">
    <source>
        <dbReference type="Proteomes" id="UP000241229"/>
    </source>
</evidence>
<reference evidence="1 2" key="1">
    <citation type="submission" date="2018-03" db="EMBL/GenBank/DDBJ databases">
        <title>The draft genome of Mesorhizobium sp. 6GN-30.</title>
        <authorList>
            <person name="Liu L."/>
            <person name="Li L."/>
            <person name="Wang T."/>
            <person name="Zhang X."/>
            <person name="Liang L."/>
        </authorList>
    </citation>
    <scope>NUCLEOTIDE SEQUENCE [LARGE SCALE GENOMIC DNA]</scope>
    <source>
        <strain evidence="1 2">6GN30</strain>
    </source>
</reference>